<name>A0A396GMQ9_MEDTR</name>
<evidence type="ECO:0000256" key="5">
    <source>
        <dbReference type="ARBA" id="ARBA00023004"/>
    </source>
</evidence>
<keyword evidence="5 6" id="KW-0408">Iron</keyword>
<evidence type="ECO:0000256" key="2">
    <source>
        <dbReference type="ARBA" id="ARBA00022723"/>
    </source>
</evidence>
<evidence type="ECO:0000256" key="6">
    <source>
        <dbReference type="RuleBase" id="RU003682"/>
    </source>
</evidence>
<dbReference type="SUPFAM" id="SSF51197">
    <property type="entry name" value="Clavaminate synthase-like"/>
    <property type="match status" value="1"/>
</dbReference>
<dbReference type="EC" id="1.14.11.31" evidence="8"/>
<dbReference type="GO" id="GO:0008168">
    <property type="term" value="F:methyltransferase activity"/>
    <property type="evidence" value="ECO:0007669"/>
    <property type="project" value="UniProtKB-KW"/>
</dbReference>
<dbReference type="Pfam" id="PF03171">
    <property type="entry name" value="2OG-FeII_Oxy"/>
    <property type="match status" value="1"/>
</dbReference>
<comment type="similarity">
    <text evidence="1 6">Belongs to the iron/ascorbate-dependent oxidoreductase family.</text>
</comment>
<dbReference type="InterPro" id="IPR027443">
    <property type="entry name" value="IPNS-like_sf"/>
</dbReference>
<keyword evidence="3" id="KW-0847">Vitamin C</keyword>
<evidence type="ECO:0000256" key="4">
    <source>
        <dbReference type="ARBA" id="ARBA00023002"/>
    </source>
</evidence>
<dbReference type="Pfam" id="PF14226">
    <property type="entry name" value="DIOX_N"/>
    <property type="match status" value="1"/>
</dbReference>
<dbReference type="InterPro" id="IPR026992">
    <property type="entry name" value="DIOX_N"/>
</dbReference>
<evidence type="ECO:0000259" key="7">
    <source>
        <dbReference type="PROSITE" id="PS51471"/>
    </source>
</evidence>
<keyword evidence="2 6" id="KW-0479">Metal-binding</keyword>
<accession>A0A396GMQ9</accession>
<dbReference type="EMBL" id="PSQE01000008">
    <property type="protein sequence ID" value="RHN42320.1"/>
    <property type="molecule type" value="Genomic_DNA"/>
</dbReference>
<dbReference type="GO" id="GO:0031418">
    <property type="term" value="F:L-ascorbic acid binding"/>
    <property type="evidence" value="ECO:0007669"/>
    <property type="project" value="UniProtKB-KW"/>
</dbReference>
<dbReference type="InterPro" id="IPR005123">
    <property type="entry name" value="Oxoglu/Fe-dep_dioxygenase_dom"/>
</dbReference>
<evidence type="ECO:0000313" key="8">
    <source>
        <dbReference type="EMBL" id="RHN42320.1"/>
    </source>
</evidence>
<dbReference type="AlphaFoldDB" id="A0A396GMQ9"/>
<gene>
    <name evidence="8" type="ORF">MtrunA17_Chr8g0375601</name>
</gene>
<dbReference type="PANTHER" id="PTHR47991">
    <property type="entry name" value="OXOGLUTARATE/IRON-DEPENDENT DIOXYGENASE"/>
    <property type="match status" value="1"/>
</dbReference>
<dbReference type="OrthoDB" id="288590at2759"/>
<keyword evidence="4 6" id="KW-0560">Oxidoreductase</keyword>
<dbReference type="InterPro" id="IPR044861">
    <property type="entry name" value="IPNS-like_FE2OG_OXY"/>
</dbReference>
<organism evidence="8">
    <name type="scientific">Medicago truncatula</name>
    <name type="common">Barrel medic</name>
    <name type="synonym">Medicago tribuloides</name>
    <dbReference type="NCBI Taxonomy" id="3880"/>
    <lineage>
        <taxon>Eukaryota</taxon>
        <taxon>Viridiplantae</taxon>
        <taxon>Streptophyta</taxon>
        <taxon>Embryophyta</taxon>
        <taxon>Tracheophyta</taxon>
        <taxon>Spermatophyta</taxon>
        <taxon>Magnoliopsida</taxon>
        <taxon>eudicotyledons</taxon>
        <taxon>Gunneridae</taxon>
        <taxon>Pentapetalae</taxon>
        <taxon>rosids</taxon>
        <taxon>fabids</taxon>
        <taxon>Fabales</taxon>
        <taxon>Fabaceae</taxon>
        <taxon>Papilionoideae</taxon>
        <taxon>50 kb inversion clade</taxon>
        <taxon>NPAAA clade</taxon>
        <taxon>Hologalegina</taxon>
        <taxon>IRL clade</taxon>
        <taxon>Trifolieae</taxon>
        <taxon>Medicago</taxon>
    </lineage>
</organism>
<evidence type="ECO:0000256" key="3">
    <source>
        <dbReference type="ARBA" id="ARBA00022896"/>
    </source>
</evidence>
<keyword evidence="8" id="KW-0808">Transferase</keyword>
<sequence>MELTYSPVPFVQELAKEALTKVPDRYVRPHHDRPILSSTTTSTPLPQLPVIDLSKLLSSHDLNEPELKKLHYACKEWGFFQLINHGVSESLMENVKKGAEEFFNLPMEEKKKFGQTEGDVEGYGQAFVVSEEQKLDWADMFFLFTLPPHKRKPHLFSNIPLPFRVDLENYCEKMRTLAIQIMDLMAHSLAVDPMEIREFFGQATQSTRMNYYPPCPQPEFVIGLNSHSDGGGLTILLQGNEMDGLQIKKDGLWIPVKPLPNAFIINLGDMLEMMTNGIFRSIEHRATVNSEKERFSIASFYSPAFNTILSPAPSLVTPNTPAVFKRISAGEYFKGYLAQELCGKSFLDSIRIQAENDQSPRNFTIDENIKV</sequence>
<dbReference type="GO" id="GO:0032259">
    <property type="term" value="P:methylation"/>
    <property type="evidence" value="ECO:0007669"/>
    <property type="project" value="UniProtKB-KW"/>
</dbReference>
<dbReference type="Proteomes" id="UP000265566">
    <property type="component" value="Chromosome 8"/>
</dbReference>
<keyword evidence="8" id="KW-0489">Methyltransferase</keyword>
<dbReference type="Gene3D" id="2.60.120.330">
    <property type="entry name" value="B-lactam Antibiotic, Isopenicillin N Synthase, Chain"/>
    <property type="match status" value="1"/>
</dbReference>
<proteinExistence type="inferred from homology"/>
<dbReference type="FunFam" id="2.60.120.330:FF:000001">
    <property type="entry name" value="Protein SRG1"/>
    <property type="match status" value="1"/>
</dbReference>
<dbReference type="InterPro" id="IPR050295">
    <property type="entry name" value="Plant_2OG-oxidoreductases"/>
</dbReference>
<feature type="domain" description="Fe2OG dioxygenase" evidence="7">
    <location>
        <begin position="203"/>
        <end position="303"/>
    </location>
</feature>
<comment type="caution">
    <text evidence="8">The sequence shown here is derived from an EMBL/GenBank/DDBJ whole genome shotgun (WGS) entry which is preliminary data.</text>
</comment>
<evidence type="ECO:0000256" key="1">
    <source>
        <dbReference type="ARBA" id="ARBA00008056"/>
    </source>
</evidence>
<reference evidence="8" key="1">
    <citation type="journal article" date="2018" name="Nat. Plants">
        <title>Whole-genome landscape of Medicago truncatula symbiotic genes.</title>
        <authorList>
            <person name="Pecrix Y."/>
            <person name="Gamas P."/>
            <person name="Carrere S."/>
        </authorList>
    </citation>
    <scope>NUCLEOTIDE SEQUENCE</scope>
    <source>
        <tissue evidence="8">Leaves</tissue>
    </source>
</reference>
<dbReference type="Gramene" id="rna48748">
    <property type="protein sequence ID" value="RHN42320.1"/>
    <property type="gene ID" value="gene48748"/>
</dbReference>
<dbReference type="PROSITE" id="PS51471">
    <property type="entry name" value="FE2OG_OXY"/>
    <property type="match status" value="1"/>
</dbReference>
<dbReference type="GO" id="GO:0102802">
    <property type="term" value="F:thebaine 6-O-demethylase activity"/>
    <property type="evidence" value="ECO:0007669"/>
    <property type="project" value="UniProtKB-EC"/>
</dbReference>
<protein>
    <submittedName>
        <fullName evidence="8">Putative thebaine 6-O-demethylase</fullName>
        <ecNumber evidence="8">1.14.11.31</ecNumber>
    </submittedName>
</protein>
<dbReference type="GO" id="GO:0046872">
    <property type="term" value="F:metal ion binding"/>
    <property type="evidence" value="ECO:0007669"/>
    <property type="project" value="UniProtKB-KW"/>
</dbReference>